<dbReference type="STRING" id="1391915.U7Q808"/>
<name>U7Q808_SPOS1</name>
<gene>
    <name evidence="1" type="ORF">HMPREF1624_01681</name>
</gene>
<reference evidence="2" key="1">
    <citation type="journal article" date="2014" name="Genome Announc.">
        <title>Genome sequence of the pathogenic fungus Sporothrix schenckii (ATCC 58251).</title>
        <authorList>
            <person name="Cuomo C.A."/>
            <person name="Rodriguez-Del Valle N."/>
            <person name="Perez-Sanchez L."/>
            <person name="Abouelleil A."/>
            <person name="Goldberg J."/>
            <person name="Young S."/>
            <person name="Zeng Q."/>
            <person name="Birren B.W."/>
        </authorList>
    </citation>
    <scope>NUCLEOTIDE SEQUENCE [LARGE SCALE GENOMIC DNA]</scope>
    <source>
        <strain evidence="2">ATCC 58251 / de Perez 2211183</strain>
    </source>
</reference>
<sequence length="124" mass="13690">MHATSKLLARHAVWKLADVVPANRVILSMVEPANIKGTDLHRERPGGVRFFVSLLEAASARSVEVDATTNVDAAVVKGSESHGYISGNWELKPTHPMAKPMESLWQETLAEFRFAKVEQILKSL</sequence>
<proteinExistence type="predicted"/>
<organism evidence="1 2">
    <name type="scientific">Sporothrix schenckii (strain ATCC 58251 / de Perez 2211183)</name>
    <name type="common">Rose-picker's disease fungus</name>
    <dbReference type="NCBI Taxonomy" id="1391915"/>
    <lineage>
        <taxon>Eukaryota</taxon>
        <taxon>Fungi</taxon>
        <taxon>Dikarya</taxon>
        <taxon>Ascomycota</taxon>
        <taxon>Pezizomycotina</taxon>
        <taxon>Sordariomycetes</taxon>
        <taxon>Sordariomycetidae</taxon>
        <taxon>Ophiostomatales</taxon>
        <taxon>Ophiostomataceae</taxon>
        <taxon>Sporothrix</taxon>
    </lineage>
</organism>
<keyword evidence="2" id="KW-1185">Reference proteome</keyword>
<evidence type="ECO:0000313" key="2">
    <source>
        <dbReference type="Proteomes" id="UP000018087"/>
    </source>
</evidence>
<dbReference type="AlphaFoldDB" id="U7Q808"/>
<accession>U7Q808</accession>
<dbReference type="OrthoDB" id="542013at2759"/>
<protein>
    <submittedName>
        <fullName evidence="1">Uncharacterized protein</fullName>
    </submittedName>
</protein>
<dbReference type="HOGENOM" id="CLU_010194_44_4_1"/>
<evidence type="ECO:0000313" key="1">
    <source>
        <dbReference type="EMBL" id="ERT03367.1"/>
    </source>
</evidence>
<dbReference type="Proteomes" id="UP000018087">
    <property type="component" value="Unassembled WGS sequence"/>
</dbReference>
<dbReference type="EMBL" id="KI440842">
    <property type="protein sequence ID" value="ERT03367.1"/>
    <property type="molecule type" value="Genomic_DNA"/>
</dbReference>